<dbReference type="InterPro" id="IPR020806">
    <property type="entry name" value="PKS_PP-bd"/>
</dbReference>
<dbReference type="PANTHER" id="PTHR45527:SF1">
    <property type="entry name" value="FATTY ACID SYNTHASE"/>
    <property type="match status" value="1"/>
</dbReference>
<dbReference type="PROSITE" id="PS50075">
    <property type="entry name" value="CARRIER"/>
    <property type="match status" value="1"/>
</dbReference>
<dbReference type="CDD" id="cd17652">
    <property type="entry name" value="A_NRPS_CmdD_like"/>
    <property type="match status" value="1"/>
</dbReference>
<dbReference type="InterPro" id="IPR045851">
    <property type="entry name" value="AMP-bd_C_sf"/>
</dbReference>
<dbReference type="SUPFAM" id="SSF56801">
    <property type="entry name" value="Acetyl-CoA synthetase-like"/>
    <property type="match status" value="1"/>
</dbReference>
<evidence type="ECO:0000313" key="6">
    <source>
        <dbReference type="Proteomes" id="UP000661112"/>
    </source>
</evidence>
<evidence type="ECO:0000313" key="5">
    <source>
        <dbReference type="EMBL" id="MBD2502164.1"/>
    </source>
</evidence>
<dbReference type="RefSeq" id="WP_190474157.1">
    <property type="nucleotide sequence ID" value="NZ_JACJSG010000021.1"/>
</dbReference>
<dbReference type="Proteomes" id="UP000661112">
    <property type="component" value="Unassembled WGS sequence"/>
</dbReference>
<dbReference type="InterPro" id="IPR009081">
    <property type="entry name" value="PP-bd_ACP"/>
</dbReference>
<keyword evidence="2" id="KW-0596">Phosphopantetheine</keyword>
<dbReference type="InterPro" id="IPR020802">
    <property type="entry name" value="TesA-like"/>
</dbReference>
<dbReference type="Pfam" id="PF00975">
    <property type="entry name" value="Thioesterase"/>
    <property type="match status" value="1"/>
</dbReference>
<dbReference type="SMART" id="SM00824">
    <property type="entry name" value="PKS_TE"/>
    <property type="match status" value="1"/>
</dbReference>
<gene>
    <name evidence="5" type="ORF">H6G83_16360</name>
</gene>
<evidence type="ECO:0000256" key="1">
    <source>
        <dbReference type="ARBA" id="ARBA00001957"/>
    </source>
</evidence>
<dbReference type="Pfam" id="PF00550">
    <property type="entry name" value="PP-binding"/>
    <property type="match status" value="1"/>
</dbReference>
<dbReference type="Gene3D" id="2.30.38.10">
    <property type="entry name" value="Luciferase, Domain 3"/>
    <property type="match status" value="1"/>
</dbReference>
<dbReference type="Pfam" id="PF13193">
    <property type="entry name" value="AMP-binding_C"/>
    <property type="match status" value="1"/>
</dbReference>
<dbReference type="CDD" id="cd19531">
    <property type="entry name" value="LCL_NRPS-like"/>
    <property type="match status" value="1"/>
</dbReference>
<dbReference type="Gene3D" id="3.30.559.30">
    <property type="entry name" value="Nonribosomal peptide synthetase, condensation domain"/>
    <property type="match status" value="1"/>
</dbReference>
<protein>
    <submittedName>
        <fullName evidence="5">Amino acid adenylation domain-containing protein</fullName>
    </submittedName>
</protein>
<dbReference type="Gene3D" id="3.40.50.980">
    <property type="match status" value="2"/>
</dbReference>
<proteinExistence type="predicted"/>
<dbReference type="InterPro" id="IPR000873">
    <property type="entry name" value="AMP-dep_synth/lig_dom"/>
</dbReference>
<evidence type="ECO:0000256" key="3">
    <source>
        <dbReference type="ARBA" id="ARBA00022553"/>
    </source>
</evidence>
<dbReference type="Pfam" id="PF00501">
    <property type="entry name" value="AMP-binding"/>
    <property type="match status" value="1"/>
</dbReference>
<dbReference type="Gene3D" id="1.10.10.1830">
    <property type="entry name" value="Non-ribosomal peptide synthase, adenylation domain"/>
    <property type="match status" value="1"/>
</dbReference>
<dbReference type="InterPro" id="IPR001031">
    <property type="entry name" value="Thioesterase"/>
</dbReference>
<comment type="cofactor">
    <cofactor evidence="1">
        <name>pantetheine 4'-phosphate</name>
        <dbReference type="ChEBI" id="CHEBI:47942"/>
    </cofactor>
</comment>
<dbReference type="Pfam" id="PF00668">
    <property type="entry name" value="Condensation"/>
    <property type="match status" value="1"/>
</dbReference>
<dbReference type="InterPro" id="IPR023213">
    <property type="entry name" value="CAT-like_dom_sf"/>
</dbReference>
<dbReference type="InterPro" id="IPR041464">
    <property type="entry name" value="TubC_N"/>
</dbReference>
<dbReference type="NCBIfam" id="TIGR01733">
    <property type="entry name" value="AA-adenyl-dom"/>
    <property type="match status" value="1"/>
</dbReference>
<dbReference type="Gene3D" id="3.30.300.30">
    <property type="match status" value="1"/>
</dbReference>
<dbReference type="PANTHER" id="PTHR45527">
    <property type="entry name" value="NONRIBOSOMAL PEPTIDE SYNTHETASE"/>
    <property type="match status" value="1"/>
</dbReference>
<dbReference type="InterPro" id="IPR010071">
    <property type="entry name" value="AA_adenyl_dom"/>
</dbReference>
<dbReference type="PROSITE" id="PS00455">
    <property type="entry name" value="AMP_BINDING"/>
    <property type="match status" value="1"/>
</dbReference>
<accession>A0ABR8D4T3</accession>
<dbReference type="InterPro" id="IPR025110">
    <property type="entry name" value="AMP-bd_C"/>
</dbReference>
<dbReference type="Gene3D" id="1.10.1200.10">
    <property type="entry name" value="ACP-like"/>
    <property type="match status" value="1"/>
</dbReference>
<dbReference type="EMBL" id="JACJSG010000021">
    <property type="protein sequence ID" value="MBD2502164.1"/>
    <property type="molecule type" value="Genomic_DNA"/>
</dbReference>
<dbReference type="Pfam" id="PF18563">
    <property type="entry name" value="TubC_N"/>
    <property type="match status" value="1"/>
</dbReference>
<dbReference type="SUPFAM" id="SSF47336">
    <property type="entry name" value="ACP-like"/>
    <property type="match status" value="1"/>
</dbReference>
<dbReference type="SUPFAM" id="SSF53474">
    <property type="entry name" value="alpha/beta-Hydrolases"/>
    <property type="match status" value="1"/>
</dbReference>
<dbReference type="InterPro" id="IPR020845">
    <property type="entry name" value="AMP-binding_CS"/>
</dbReference>
<dbReference type="InterPro" id="IPR044894">
    <property type="entry name" value="TubC_N_sf"/>
</dbReference>
<evidence type="ECO:0000256" key="2">
    <source>
        <dbReference type="ARBA" id="ARBA00022450"/>
    </source>
</evidence>
<name>A0ABR8D4T3_9NOST</name>
<dbReference type="InterPro" id="IPR036736">
    <property type="entry name" value="ACP-like_sf"/>
</dbReference>
<dbReference type="InterPro" id="IPR029058">
    <property type="entry name" value="AB_hydrolase_fold"/>
</dbReference>
<organism evidence="5 6">
    <name type="scientific">Anabaena azotica FACHB-119</name>
    <dbReference type="NCBI Taxonomy" id="947527"/>
    <lineage>
        <taxon>Bacteria</taxon>
        <taxon>Bacillati</taxon>
        <taxon>Cyanobacteriota</taxon>
        <taxon>Cyanophyceae</taxon>
        <taxon>Nostocales</taxon>
        <taxon>Nostocaceae</taxon>
        <taxon>Anabaena</taxon>
        <taxon>Anabaena azotica</taxon>
    </lineage>
</organism>
<dbReference type="Gene3D" id="3.30.559.10">
    <property type="entry name" value="Chloramphenicol acetyltransferase-like domain"/>
    <property type="match status" value="1"/>
</dbReference>
<dbReference type="SUPFAM" id="SSF52777">
    <property type="entry name" value="CoA-dependent acyltransferases"/>
    <property type="match status" value="2"/>
</dbReference>
<evidence type="ECO:0000259" key="4">
    <source>
        <dbReference type="PROSITE" id="PS50075"/>
    </source>
</evidence>
<sequence length="1384" mass="154349">MSKSIVEFVCHLRNLNINLETDGDRLRCHAPEGALTPTLRQEIAARKTEIIQFLQQAKQVKAAHQSPIPKVSRDVELPLSFAQQRLWFLHHLSPDSHSYNALVSLRLNGSLNIAVLEQSLNELVRRHEVLRTTFPTVEGKPVQLIADPSTLILPVYDLQGLSTQEQTDRVRQIAESVASQAFDLAVGPLVQFILLQLSEQEYVLLLKIHHIIYDGWSLSIFIRELSALYKAFLQGLPNPLPQLPIQYVDFAVWQRQWLTGEVLERQLTYWQEQLAGVSGVLELPTDKPRPPVQSFRGGIECFQLDRDLTQRLLQLSQESDATLFMTLLAAFFVLLSRYTGQSDIVVGSPIANRNHHSVEQIMGFFANTLALRGNLSDNPTFAELLAQVRQTTLSAYAHQDLPFEMLVEKLQSERDLSRNPLVQVMFAFQNAPEFSWNLPGVTIQDMPLPLEETVRFDLELNCQEVGGSLEGIWSYSSDLFDAKTITRLAGHFQTLLQAIVANPKMKIGELPLLSPTEQHQILVEWNNTTKAYPQDKCIHELFAAQVERTPDAIAAVFAGQKLTYRELDEQANQLAQYLQSLGVKAEVMVGLCVERCLEMMVGLLAILKAGGVYVPIDPAYPQERIAYILSDSQLSVVLTQEKFVASLPNYQGRVVCLDALEQELLGASDRPITDVTPENLAYIIYTSGSTGKPKGVAIAHRGLCNLAAAFIKSFDVRPDSCVLQFASLSFDASISEIFMAICAGAKLYLGSPESMQPGPALLELLQQQKITHAILVPSAVAALPFAELPDLQSLIVAGEACPASLVEKWASGRRFFNAYGPTESTVCATFAQCQPGEQPLIGRPIDNTQIYILDAHLQPVPVGVPGELHIASVGLARGYLNRPDLTDEKFIFHTFSDELGCRLYKTGDQARYVSDGNIEYLGRIDAQVKVRGFRIELGEIEAVLSLHEEVQSCCAIAREDSPGDKRLVAYVVPHQQHTPTISQLRQFLTSKLPFYMVPNTIVFLESLPLTPNGKVDRRALRTINTQSSEETIKVLPRDTVELQLAQIWSAVLGINQVGVTENFFELGGHSLLAVSLMSLVQQQFGKNLPLTTLFQHGTVEQLATVLRQETVSQTWSPLVPIQSTGSKPPFFCIHPVGGNVLCYADLARNLGSEQPVYGLQAIGLNEEEPLTRIEDMATVYIEAIKTIQPTGPYYLGGWSMGGVIAFEMAQQLLTNTEEVALLALIDSYVPTLISSVTIDGQHIPSPEELDDPYEVAYYFVQDMAGILNQERSLSVEELRDIPQEELLVYILNWAKTAHVLPPEFSEQQLHSWLRLFQANRQAFFRYFPRPYSGRTIFLQSDQTSVRDSGWNKVISSLEEQIISGNHYNLLNSTTIAQNLRKYLT</sequence>
<reference evidence="5 6" key="1">
    <citation type="journal article" date="2020" name="ISME J.">
        <title>Comparative genomics reveals insights into cyanobacterial evolution and habitat adaptation.</title>
        <authorList>
            <person name="Chen M.Y."/>
            <person name="Teng W.K."/>
            <person name="Zhao L."/>
            <person name="Hu C.X."/>
            <person name="Zhou Y.K."/>
            <person name="Han B.P."/>
            <person name="Song L.R."/>
            <person name="Shu W.S."/>
        </authorList>
    </citation>
    <scope>NUCLEOTIDE SEQUENCE [LARGE SCALE GENOMIC DNA]</scope>
    <source>
        <strain evidence="5 6">FACHB-119</strain>
    </source>
</reference>
<dbReference type="SMART" id="SM00823">
    <property type="entry name" value="PKS_PP"/>
    <property type="match status" value="1"/>
</dbReference>
<dbReference type="InterPro" id="IPR001242">
    <property type="entry name" value="Condensation_dom"/>
</dbReference>
<comment type="caution">
    <text evidence="5">The sequence shown here is derived from an EMBL/GenBank/DDBJ whole genome shotgun (WGS) entry which is preliminary data.</text>
</comment>
<feature type="domain" description="Carrier" evidence="4">
    <location>
        <begin position="1035"/>
        <end position="1110"/>
    </location>
</feature>
<dbReference type="Gene3D" id="3.40.50.1820">
    <property type="entry name" value="alpha/beta hydrolase"/>
    <property type="match status" value="1"/>
</dbReference>
<keyword evidence="3" id="KW-0597">Phosphoprotein</keyword>
<keyword evidence="6" id="KW-1185">Reference proteome</keyword>